<evidence type="ECO:0000313" key="3">
    <source>
        <dbReference type="EMBL" id="XBO69918.1"/>
    </source>
</evidence>
<evidence type="ECO:0000259" key="1">
    <source>
        <dbReference type="Pfam" id="PF03061"/>
    </source>
</evidence>
<name>A0AAU7KFH9_9GAMM</name>
<dbReference type="Pfam" id="PF13622">
    <property type="entry name" value="4HBT_3"/>
    <property type="match status" value="1"/>
</dbReference>
<proteinExistence type="predicted"/>
<organism evidence="3">
    <name type="scientific">Halomonas sp. RT37</name>
    <dbReference type="NCBI Taxonomy" id="2950872"/>
    <lineage>
        <taxon>Bacteria</taxon>
        <taxon>Pseudomonadati</taxon>
        <taxon>Pseudomonadota</taxon>
        <taxon>Gammaproteobacteria</taxon>
        <taxon>Oceanospirillales</taxon>
        <taxon>Halomonadaceae</taxon>
        <taxon>Halomonas</taxon>
    </lineage>
</organism>
<feature type="domain" description="Acyl-CoA thioesterase-like N-terminal HotDog" evidence="2">
    <location>
        <begin position="251"/>
        <end position="333"/>
    </location>
</feature>
<dbReference type="InterPro" id="IPR029069">
    <property type="entry name" value="HotDog_dom_sf"/>
</dbReference>
<dbReference type="InterPro" id="IPR006683">
    <property type="entry name" value="Thioestr_dom"/>
</dbReference>
<feature type="domain" description="Thioesterase" evidence="1">
    <location>
        <begin position="64"/>
        <end position="138"/>
    </location>
</feature>
<dbReference type="EMBL" id="CP098827">
    <property type="protein sequence ID" value="XBO69918.1"/>
    <property type="molecule type" value="Genomic_DNA"/>
</dbReference>
<dbReference type="InterPro" id="IPR049449">
    <property type="entry name" value="TesB_ACOT8-like_N"/>
</dbReference>
<reference evidence="3" key="1">
    <citation type="submission" date="2022-06" db="EMBL/GenBank/DDBJ databases">
        <title>A novel DMS-producing enzyme.</title>
        <authorList>
            <person name="Zhang Y."/>
        </authorList>
    </citation>
    <scope>NUCLEOTIDE SEQUENCE</scope>
    <source>
        <strain evidence="3">RT37</strain>
    </source>
</reference>
<gene>
    <name evidence="3" type="ORF">NFG58_15000</name>
</gene>
<dbReference type="SUPFAM" id="SSF54637">
    <property type="entry name" value="Thioesterase/thiol ester dehydrase-isomerase"/>
    <property type="match status" value="2"/>
</dbReference>
<evidence type="ECO:0000259" key="2">
    <source>
        <dbReference type="Pfam" id="PF13622"/>
    </source>
</evidence>
<accession>A0AAU7KFH9</accession>
<sequence>MSSSHRTLQPPSVSLWRQALQRFVDVIPHTQALGMRVVAVDASGVTLYLPGGAELCGDRSRSLVHSGVLSVLLDTACGASVLPALPSPEVCPTLDLHISHRRPACQGASLWVRAEVEAITDSVVFTEARAWQHEGQVVACARGHFARLGPRNTPAGFAEAMFAGLVEDEGDPLIEEKAPVGDADSGAIAAAPHESVSGLLERGRASGEINAWLGEVPYADFIGVREDRDEHGRRFVLETRPHNVGNPMLPALHGGVVSAFLETAAALDTLAQTREPRLPRLVNVTVDYLSSAGVKPTFARCRLVREGRRMANVEAWAWQDDEDAPVARARLTYVLGAPA</sequence>
<dbReference type="Pfam" id="PF03061">
    <property type="entry name" value="4HBT"/>
    <property type="match status" value="1"/>
</dbReference>
<dbReference type="CDD" id="cd03443">
    <property type="entry name" value="PaaI_thioesterase"/>
    <property type="match status" value="2"/>
</dbReference>
<dbReference type="GO" id="GO:0005829">
    <property type="term" value="C:cytosol"/>
    <property type="evidence" value="ECO:0007669"/>
    <property type="project" value="TreeGrafter"/>
</dbReference>
<dbReference type="Gene3D" id="3.10.129.10">
    <property type="entry name" value="Hotdog Thioesterase"/>
    <property type="match status" value="2"/>
</dbReference>
<dbReference type="PANTHER" id="PTHR43240">
    <property type="entry name" value="1,4-DIHYDROXY-2-NAPHTHOYL-COA THIOESTERASE 1"/>
    <property type="match status" value="1"/>
</dbReference>
<dbReference type="GO" id="GO:0061522">
    <property type="term" value="F:1,4-dihydroxy-2-naphthoyl-CoA thioesterase activity"/>
    <property type="evidence" value="ECO:0007669"/>
    <property type="project" value="TreeGrafter"/>
</dbReference>
<protein>
    <submittedName>
        <fullName evidence="3">PaaI family thioesterase</fullName>
    </submittedName>
</protein>
<dbReference type="AlphaFoldDB" id="A0AAU7KFH9"/>
<dbReference type="PANTHER" id="PTHR43240:SF7">
    <property type="entry name" value="BLR7284 PROTEIN"/>
    <property type="match status" value="1"/>
</dbReference>
<dbReference type="RefSeq" id="WP_240184312.1">
    <property type="nucleotide sequence ID" value="NZ_CP098827.1"/>
</dbReference>